<accession>A0A0F4QFR5</accession>
<evidence type="ECO:0000259" key="14">
    <source>
        <dbReference type="Pfam" id="PF07715"/>
    </source>
</evidence>
<dbReference type="InterPro" id="IPR000531">
    <property type="entry name" value="Beta-barrel_TonB"/>
</dbReference>
<dbReference type="SUPFAM" id="SSF56935">
    <property type="entry name" value="Porins"/>
    <property type="match status" value="1"/>
</dbReference>
<feature type="chain" id="PRO_5002475635" evidence="12">
    <location>
        <begin position="26"/>
        <end position="748"/>
    </location>
</feature>
<dbReference type="Gene3D" id="2.40.170.20">
    <property type="entry name" value="TonB-dependent receptor, beta-barrel domain"/>
    <property type="match status" value="1"/>
</dbReference>
<evidence type="ECO:0000256" key="6">
    <source>
        <dbReference type="ARBA" id="ARBA00023077"/>
    </source>
</evidence>
<protein>
    <submittedName>
        <fullName evidence="15">TonB-dependent receptor</fullName>
    </submittedName>
</protein>
<evidence type="ECO:0000256" key="8">
    <source>
        <dbReference type="ARBA" id="ARBA00023237"/>
    </source>
</evidence>
<keyword evidence="5 12" id="KW-0732">Signal</keyword>
<proteinExistence type="inferred from homology"/>
<keyword evidence="16" id="KW-1185">Reference proteome</keyword>
<dbReference type="PANTHER" id="PTHR30442:SF0">
    <property type="entry name" value="FE(3+) DICITRATE TRANSPORT PROTEIN FECA"/>
    <property type="match status" value="1"/>
</dbReference>
<evidence type="ECO:0000256" key="11">
    <source>
        <dbReference type="RuleBase" id="RU003357"/>
    </source>
</evidence>
<dbReference type="PROSITE" id="PS01156">
    <property type="entry name" value="TONB_DEPENDENT_REC_2"/>
    <property type="match status" value="1"/>
</dbReference>
<organism evidence="15 16">
    <name type="scientific">Pseudoalteromonas rubra</name>
    <dbReference type="NCBI Taxonomy" id="43658"/>
    <lineage>
        <taxon>Bacteria</taxon>
        <taxon>Pseudomonadati</taxon>
        <taxon>Pseudomonadota</taxon>
        <taxon>Gammaproteobacteria</taxon>
        <taxon>Alteromonadales</taxon>
        <taxon>Pseudoalteromonadaceae</taxon>
        <taxon>Pseudoalteromonas</taxon>
    </lineage>
</organism>
<dbReference type="PANTHER" id="PTHR30442">
    <property type="entry name" value="IRON III DICITRATE TRANSPORT PROTEIN FECA"/>
    <property type="match status" value="1"/>
</dbReference>
<dbReference type="PROSITE" id="PS52016">
    <property type="entry name" value="TONB_DEPENDENT_REC_3"/>
    <property type="match status" value="1"/>
</dbReference>
<feature type="domain" description="TonB-dependent receptor-like beta-barrel" evidence="13">
    <location>
        <begin position="250"/>
        <end position="718"/>
    </location>
</feature>
<dbReference type="Gene3D" id="2.170.130.10">
    <property type="entry name" value="TonB-dependent receptor, plug domain"/>
    <property type="match status" value="1"/>
</dbReference>
<keyword evidence="4 9" id="KW-0812">Transmembrane</keyword>
<dbReference type="GO" id="GO:0033214">
    <property type="term" value="P:siderophore-iron import into cell"/>
    <property type="evidence" value="ECO:0007669"/>
    <property type="project" value="TreeGrafter"/>
</dbReference>
<name>A0A0F4QFR5_9GAMM</name>
<dbReference type="InterPro" id="IPR012910">
    <property type="entry name" value="Plug_dom"/>
</dbReference>
<keyword evidence="15" id="KW-0675">Receptor</keyword>
<feature type="domain" description="TonB-dependent receptor plug" evidence="14">
    <location>
        <begin position="46"/>
        <end position="156"/>
    </location>
</feature>
<dbReference type="OrthoDB" id="9760494at2"/>
<dbReference type="InterPro" id="IPR036942">
    <property type="entry name" value="Beta-barrel_TonB_sf"/>
</dbReference>
<dbReference type="InterPro" id="IPR039426">
    <property type="entry name" value="TonB-dep_rcpt-like"/>
</dbReference>
<evidence type="ECO:0000256" key="1">
    <source>
        <dbReference type="ARBA" id="ARBA00004571"/>
    </source>
</evidence>
<evidence type="ECO:0000256" key="10">
    <source>
        <dbReference type="PROSITE-ProRule" id="PRU10144"/>
    </source>
</evidence>
<evidence type="ECO:0000256" key="7">
    <source>
        <dbReference type="ARBA" id="ARBA00023136"/>
    </source>
</evidence>
<dbReference type="Pfam" id="PF07715">
    <property type="entry name" value="Plug"/>
    <property type="match status" value="1"/>
</dbReference>
<feature type="signal peptide" evidence="12">
    <location>
        <begin position="1"/>
        <end position="25"/>
    </location>
</feature>
<keyword evidence="7 9" id="KW-0472">Membrane</keyword>
<gene>
    <name evidence="15" type="ORF">TW77_20085</name>
</gene>
<evidence type="ECO:0000256" key="5">
    <source>
        <dbReference type="ARBA" id="ARBA00022729"/>
    </source>
</evidence>
<keyword evidence="3 9" id="KW-1134">Transmembrane beta strand</keyword>
<dbReference type="InterPro" id="IPR037066">
    <property type="entry name" value="Plug_dom_sf"/>
</dbReference>
<dbReference type="InterPro" id="IPR010917">
    <property type="entry name" value="TonB_rcpt_CS"/>
</dbReference>
<keyword evidence="2 9" id="KW-0813">Transport</keyword>
<keyword evidence="6 11" id="KW-0798">TonB box</keyword>
<dbReference type="EMBL" id="JXYA01000054">
    <property type="protein sequence ID" value="KJZ06159.1"/>
    <property type="molecule type" value="Genomic_DNA"/>
</dbReference>
<comment type="similarity">
    <text evidence="9 11">Belongs to the TonB-dependent receptor family.</text>
</comment>
<evidence type="ECO:0000256" key="2">
    <source>
        <dbReference type="ARBA" id="ARBA00022448"/>
    </source>
</evidence>
<evidence type="ECO:0000256" key="9">
    <source>
        <dbReference type="PROSITE-ProRule" id="PRU01360"/>
    </source>
</evidence>
<feature type="short sequence motif" description="TonB C-terminal box" evidence="10">
    <location>
        <begin position="731"/>
        <end position="748"/>
    </location>
</feature>
<evidence type="ECO:0000313" key="15">
    <source>
        <dbReference type="EMBL" id="KJZ06159.1"/>
    </source>
</evidence>
<comment type="caution">
    <text evidence="15">The sequence shown here is derived from an EMBL/GenBank/DDBJ whole genome shotgun (WGS) entry which is preliminary data.</text>
</comment>
<dbReference type="Pfam" id="PF00593">
    <property type="entry name" value="TonB_dep_Rec_b-barrel"/>
    <property type="match status" value="1"/>
</dbReference>
<sequence>MTKGFMMKRSVLAMAVALAAPQVLANDDAKNDDMEHIQILSHYDKLRTEAGSATLLSEEQLAEFEYDDIHRILSSVPGVNIREEDGYGLRPNIGFRGVTPERSKKITIMEDGVLIGPAPYSAPAAYYFPVTTRMTAVEVFKGPAAIKHGPQSVAGALNLVTRAVPEFSEGAIDLATGSDGYSKAHAYFGSVVNNVGFLLEGVNLQADGFKDLDGGADTGFEKNDLLAKFNYKLQQGEFEHTFGLKLSYADELSNETYLGLTDADFDATPYRRYAASQPDNMDTKHTQVMFSHHLKFQDVSLTSRVYRNDYERAWLKLDGLTNTDATLSEILANPEDEQYQRLYQVISGTADSIADSGRPNYLSMGTNDREYFSQGIQVDGSAKFKLAGFDNTLSFGVRFHEDEIERKHFKETYGMRDGSAFNLGLDKVYTSQNTENTQAWSVYLEDKVTIDALTLGLGVRGELMDMAYQNNANADDWQNKTTRIWLPGMSGFYQLSEDSGILFGVHQGFSPASPQQSVDIEIEKSTNYEFGGRFNDGVTQLEVVSFFNDYSNLKESCGQSNCGALEVGREFNGGEAHVYGLEAQFSQRYPLNLQIDIPYGFVYTYTKGEFKNDRYTNFAQWGHVKSGDELPYLPEHQASFNIGVSAPDWRVSLAVKYVGSMSEAAGRSWDSSTDANAPNGSYNLVLEGKEVSAITTVDLSAVYELGKYGQVYAKVDNLLDETKIVSRRPYGARPGKPRQFTLGYKYSF</sequence>
<keyword evidence="8 9" id="KW-0998">Cell outer membrane</keyword>
<dbReference type="PATRIC" id="fig|43658.5.peg.4241"/>
<evidence type="ECO:0000259" key="13">
    <source>
        <dbReference type="Pfam" id="PF00593"/>
    </source>
</evidence>
<evidence type="ECO:0000313" key="16">
    <source>
        <dbReference type="Proteomes" id="UP000033452"/>
    </source>
</evidence>
<reference evidence="15 16" key="1">
    <citation type="journal article" date="2015" name="BMC Genomics">
        <title>Genome mining reveals unlocked bioactive potential of marine Gram-negative bacteria.</title>
        <authorList>
            <person name="Machado H."/>
            <person name="Sonnenschein E.C."/>
            <person name="Melchiorsen J."/>
            <person name="Gram L."/>
        </authorList>
    </citation>
    <scope>NUCLEOTIDE SEQUENCE [LARGE SCALE GENOMIC DNA]</scope>
    <source>
        <strain evidence="15 16">S2471</strain>
    </source>
</reference>
<comment type="subcellular location">
    <subcellularLocation>
        <location evidence="1 9">Cell outer membrane</location>
        <topology evidence="1 9">Multi-pass membrane protein</topology>
    </subcellularLocation>
</comment>
<evidence type="ECO:0000256" key="3">
    <source>
        <dbReference type="ARBA" id="ARBA00022452"/>
    </source>
</evidence>
<evidence type="ECO:0000256" key="12">
    <source>
        <dbReference type="SAM" id="SignalP"/>
    </source>
</evidence>
<dbReference type="AlphaFoldDB" id="A0A0F4QFR5"/>
<evidence type="ECO:0000256" key="4">
    <source>
        <dbReference type="ARBA" id="ARBA00022692"/>
    </source>
</evidence>
<dbReference type="Proteomes" id="UP000033452">
    <property type="component" value="Unassembled WGS sequence"/>
</dbReference>
<dbReference type="GO" id="GO:0009279">
    <property type="term" value="C:cell outer membrane"/>
    <property type="evidence" value="ECO:0007669"/>
    <property type="project" value="UniProtKB-SubCell"/>
</dbReference>